<evidence type="ECO:0000256" key="4">
    <source>
        <dbReference type="ARBA" id="ARBA00022798"/>
    </source>
</evidence>
<dbReference type="GO" id="GO:0006071">
    <property type="term" value="P:glycerol metabolic process"/>
    <property type="evidence" value="ECO:0007669"/>
    <property type="project" value="UniProtKB-KW"/>
</dbReference>
<proteinExistence type="inferred from homology"/>
<keyword evidence="4" id="KW-0319">Glycerol metabolism</keyword>
<keyword evidence="9" id="KW-1185">Reference proteome</keyword>
<dbReference type="OrthoDB" id="9795622at2"/>
<gene>
    <name evidence="8" type="ORF">TW77_16210</name>
</gene>
<dbReference type="GO" id="GO:0006629">
    <property type="term" value="P:lipid metabolic process"/>
    <property type="evidence" value="ECO:0007669"/>
    <property type="project" value="InterPro"/>
</dbReference>
<dbReference type="Gene3D" id="3.20.20.190">
    <property type="entry name" value="Phosphatidylinositol (PI) phosphodiesterase"/>
    <property type="match status" value="1"/>
</dbReference>
<name>A0A0F4QJ63_9GAMM</name>
<dbReference type="RefSeq" id="WP_046006025.1">
    <property type="nucleotide sequence ID" value="NZ_JXYA01000039.1"/>
</dbReference>
<evidence type="ECO:0000256" key="6">
    <source>
        <dbReference type="ARBA" id="ARBA00047512"/>
    </source>
</evidence>
<comment type="catalytic activity">
    <reaction evidence="6">
        <text>a sn-glycero-3-phosphodiester + H2O = an alcohol + sn-glycerol 3-phosphate + H(+)</text>
        <dbReference type="Rhea" id="RHEA:12969"/>
        <dbReference type="ChEBI" id="CHEBI:15377"/>
        <dbReference type="ChEBI" id="CHEBI:15378"/>
        <dbReference type="ChEBI" id="CHEBI:30879"/>
        <dbReference type="ChEBI" id="CHEBI:57597"/>
        <dbReference type="ChEBI" id="CHEBI:83408"/>
        <dbReference type="EC" id="3.1.4.46"/>
    </reaction>
</comment>
<dbReference type="PATRIC" id="fig|43658.5.peg.3423"/>
<dbReference type="SUPFAM" id="SSF51695">
    <property type="entry name" value="PLC-like phosphodiesterases"/>
    <property type="match status" value="1"/>
</dbReference>
<feature type="domain" description="GP-PDE" evidence="7">
    <location>
        <begin position="111"/>
        <end position="444"/>
    </location>
</feature>
<evidence type="ECO:0000256" key="3">
    <source>
        <dbReference type="ARBA" id="ARBA00022729"/>
    </source>
</evidence>
<dbReference type="PROSITE" id="PS51257">
    <property type="entry name" value="PROKAR_LIPOPROTEIN"/>
    <property type="match status" value="1"/>
</dbReference>
<sequence>MKKITYLSAVIAALLLTGCDDDNTEVVEVEKAVVTTDTKTQVVEVEKTVVVTDTVTEIKTVEVPVVVEVPAGGANNMQVGTRPDFLVQDMDEGELKDKLAQCANGPFYKTDFSIGHRGAPMQFPEHTKESYLAAAKMGAGILECDVTFTKDKELVCRHSQCDLHTTTNILETDLAEKCSIPFVPADPENGVVAQAKCCTSDITLAEFKTLEGKMDASNPNGTTVAEYMNGTSNWRTDLYASRGTLMTHAESIDLFKALGVKMTPELKSPSVTMPFDGFSQQDYAQKMIDEYKSAGVEPKHVWAQSFNRDDINYWIAQNPEFGAQAVYLDDRYDAQNVDNEQGVTAQQLVNNPELLVPTMAELAADGVKIIAPPMWVLVTEENGEMVPSAYAKAAREAGLGIITWTLERSGHLTEGGGWYYQSVNGAHRGDGMINNDGDTFKLLDVLAKDVGVMGVFSDWPATTTYYASCMGMPASI</sequence>
<evidence type="ECO:0000256" key="2">
    <source>
        <dbReference type="ARBA" id="ARBA00012247"/>
    </source>
</evidence>
<evidence type="ECO:0000259" key="7">
    <source>
        <dbReference type="PROSITE" id="PS51704"/>
    </source>
</evidence>
<protein>
    <recommendedName>
        <fullName evidence="2">glycerophosphodiester phosphodiesterase</fullName>
        <ecNumber evidence="2">3.1.4.46</ecNumber>
    </recommendedName>
</protein>
<dbReference type="PANTHER" id="PTHR43620:SF7">
    <property type="entry name" value="GLYCEROPHOSPHODIESTER PHOSPHODIESTERASE GDPD5-RELATED"/>
    <property type="match status" value="1"/>
</dbReference>
<dbReference type="GO" id="GO:0008889">
    <property type="term" value="F:glycerophosphodiester phosphodiesterase activity"/>
    <property type="evidence" value="ECO:0007669"/>
    <property type="project" value="UniProtKB-EC"/>
</dbReference>
<dbReference type="InterPro" id="IPR030395">
    <property type="entry name" value="GP_PDE_dom"/>
</dbReference>
<dbReference type="PANTHER" id="PTHR43620">
    <property type="entry name" value="GLYCEROPHOSPHORYL DIESTER PHOSPHODIESTERASE"/>
    <property type="match status" value="1"/>
</dbReference>
<evidence type="ECO:0000313" key="9">
    <source>
        <dbReference type="Proteomes" id="UP000033452"/>
    </source>
</evidence>
<dbReference type="EC" id="3.1.4.46" evidence="2"/>
<dbReference type="InterPro" id="IPR017946">
    <property type="entry name" value="PLC-like_Pdiesterase_TIM-brl"/>
</dbReference>
<dbReference type="Proteomes" id="UP000033452">
    <property type="component" value="Unassembled WGS sequence"/>
</dbReference>
<comment type="similarity">
    <text evidence="1">Belongs to the glycerophosphoryl diester phosphodiesterase family.</text>
</comment>
<dbReference type="AlphaFoldDB" id="A0A0F4QJ63"/>
<dbReference type="PROSITE" id="PS51704">
    <property type="entry name" value="GP_PDE"/>
    <property type="match status" value="1"/>
</dbReference>
<keyword evidence="5" id="KW-0378">Hydrolase</keyword>
<dbReference type="EMBL" id="JXYA01000039">
    <property type="protein sequence ID" value="KJZ07305.1"/>
    <property type="molecule type" value="Genomic_DNA"/>
</dbReference>
<dbReference type="CDD" id="cd08560">
    <property type="entry name" value="GDPD_EcGlpQ_like_1"/>
    <property type="match status" value="1"/>
</dbReference>
<evidence type="ECO:0000256" key="5">
    <source>
        <dbReference type="ARBA" id="ARBA00022801"/>
    </source>
</evidence>
<accession>A0A0F4QJ63</accession>
<keyword evidence="3" id="KW-0732">Signal</keyword>
<organism evidence="8 9">
    <name type="scientific">Pseudoalteromonas rubra</name>
    <dbReference type="NCBI Taxonomy" id="43658"/>
    <lineage>
        <taxon>Bacteria</taxon>
        <taxon>Pseudomonadati</taxon>
        <taxon>Pseudomonadota</taxon>
        <taxon>Gammaproteobacteria</taxon>
        <taxon>Alteromonadales</taxon>
        <taxon>Pseudoalteromonadaceae</taxon>
        <taxon>Pseudoalteromonas</taxon>
    </lineage>
</organism>
<evidence type="ECO:0000313" key="8">
    <source>
        <dbReference type="EMBL" id="KJZ07305.1"/>
    </source>
</evidence>
<dbReference type="Pfam" id="PF03009">
    <property type="entry name" value="GDPD"/>
    <property type="match status" value="1"/>
</dbReference>
<comment type="caution">
    <text evidence="8">The sequence shown here is derived from an EMBL/GenBank/DDBJ whole genome shotgun (WGS) entry which is preliminary data.</text>
</comment>
<reference evidence="8 9" key="1">
    <citation type="journal article" date="2015" name="BMC Genomics">
        <title>Genome mining reveals unlocked bioactive potential of marine Gram-negative bacteria.</title>
        <authorList>
            <person name="Machado H."/>
            <person name="Sonnenschein E.C."/>
            <person name="Melchiorsen J."/>
            <person name="Gram L."/>
        </authorList>
    </citation>
    <scope>NUCLEOTIDE SEQUENCE [LARGE SCALE GENOMIC DNA]</scope>
    <source>
        <strain evidence="8 9">S2471</strain>
    </source>
</reference>
<evidence type="ECO:0000256" key="1">
    <source>
        <dbReference type="ARBA" id="ARBA00007277"/>
    </source>
</evidence>